<keyword evidence="3" id="KW-1185">Reference proteome</keyword>
<proteinExistence type="predicted"/>
<dbReference type="AlphaFoldDB" id="A0AAN7NZJ7"/>
<evidence type="ECO:0000313" key="2">
    <source>
        <dbReference type="EMBL" id="KAK4876880.1"/>
    </source>
</evidence>
<name>A0AAN7NZJ7_9COLE</name>
<feature type="region of interest" description="Disordered" evidence="1">
    <location>
        <begin position="180"/>
        <end position="257"/>
    </location>
</feature>
<comment type="caution">
    <text evidence="2">The sequence shown here is derived from an EMBL/GenBank/DDBJ whole genome shotgun (WGS) entry which is preliminary data.</text>
</comment>
<dbReference type="EMBL" id="JARPUR010000004">
    <property type="protein sequence ID" value="KAK4876880.1"/>
    <property type="molecule type" value="Genomic_DNA"/>
</dbReference>
<evidence type="ECO:0000313" key="3">
    <source>
        <dbReference type="Proteomes" id="UP001353858"/>
    </source>
</evidence>
<organism evidence="2 3">
    <name type="scientific">Aquatica leii</name>
    <dbReference type="NCBI Taxonomy" id="1421715"/>
    <lineage>
        <taxon>Eukaryota</taxon>
        <taxon>Metazoa</taxon>
        <taxon>Ecdysozoa</taxon>
        <taxon>Arthropoda</taxon>
        <taxon>Hexapoda</taxon>
        <taxon>Insecta</taxon>
        <taxon>Pterygota</taxon>
        <taxon>Neoptera</taxon>
        <taxon>Endopterygota</taxon>
        <taxon>Coleoptera</taxon>
        <taxon>Polyphaga</taxon>
        <taxon>Elateriformia</taxon>
        <taxon>Elateroidea</taxon>
        <taxon>Lampyridae</taxon>
        <taxon>Luciolinae</taxon>
        <taxon>Aquatica</taxon>
    </lineage>
</organism>
<accession>A0AAN7NZJ7</accession>
<gene>
    <name evidence="2" type="ORF">RN001_009386</name>
</gene>
<sequence length="265" mass="30634">MFQRGKYLVALAAKNEERIVISSFSEVVNRDTEVDKENLKDQQYDNNTTDGNIEVKKIRSEKQPDLLKMYPELHIPDDCLMENPVDDIDLDRQPTNNSGGDIMQLPIIFLETPTQIMEFDLCENDNESEKISNQNDHQILQYENIEQNVLHGIHYARSKEATIPVNNFVELRPVVPVRPTEYREESPMDVSDLDPTYEPSDNDEPKTKKRIFCANDPTLSDSTERDNIELDSNEEQGGSWMNETDENEINDDNDMPDVQRILIQV</sequence>
<reference evidence="3" key="1">
    <citation type="submission" date="2023-01" db="EMBL/GenBank/DDBJ databases">
        <title>Key to firefly adult light organ development and bioluminescence: homeobox transcription factors regulate luciferase expression and transportation to peroxisome.</title>
        <authorList>
            <person name="Fu X."/>
        </authorList>
    </citation>
    <scope>NUCLEOTIDE SEQUENCE [LARGE SCALE GENOMIC DNA]</scope>
</reference>
<evidence type="ECO:0000256" key="1">
    <source>
        <dbReference type="SAM" id="MobiDB-lite"/>
    </source>
</evidence>
<dbReference type="Proteomes" id="UP001353858">
    <property type="component" value="Unassembled WGS sequence"/>
</dbReference>
<feature type="compositionally biased region" description="Acidic residues" evidence="1">
    <location>
        <begin position="243"/>
        <end position="255"/>
    </location>
</feature>
<protein>
    <submittedName>
        <fullName evidence="2">Uncharacterized protein</fullName>
    </submittedName>
</protein>